<dbReference type="PANTHER" id="PTHR23514:SF3">
    <property type="entry name" value="BYPASS OF STOP CODON PROTEIN 6"/>
    <property type="match status" value="1"/>
</dbReference>
<keyword evidence="5 7" id="KW-1133">Transmembrane helix</keyword>
<feature type="transmembrane region" description="Helical" evidence="7">
    <location>
        <begin position="252"/>
        <end position="272"/>
    </location>
</feature>
<feature type="transmembrane region" description="Helical" evidence="7">
    <location>
        <begin position="168"/>
        <end position="190"/>
    </location>
</feature>
<dbReference type="FunFam" id="1.20.1250.20:FF:000286">
    <property type="entry name" value="MFS efflux transporter"/>
    <property type="match status" value="1"/>
</dbReference>
<feature type="transmembrane region" description="Helical" evidence="7">
    <location>
        <begin position="317"/>
        <end position="336"/>
    </location>
</feature>
<feature type="transmembrane region" description="Helical" evidence="7">
    <location>
        <begin position="44"/>
        <end position="67"/>
    </location>
</feature>
<accession>A0A6A5VPJ5</accession>
<feature type="transmembrane region" description="Helical" evidence="7">
    <location>
        <begin position="196"/>
        <end position="218"/>
    </location>
</feature>
<feature type="transmembrane region" description="Helical" evidence="7">
    <location>
        <begin position="342"/>
        <end position="363"/>
    </location>
</feature>
<dbReference type="SUPFAM" id="SSF103473">
    <property type="entry name" value="MFS general substrate transporter"/>
    <property type="match status" value="1"/>
</dbReference>
<dbReference type="InterPro" id="IPR020846">
    <property type="entry name" value="MFS_dom"/>
</dbReference>
<dbReference type="GO" id="GO:0022857">
    <property type="term" value="F:transmembrane transporter activity"/>
    <property type="evidence" value="ECO:0007669"/>
    <property type="project" value="InterPro"/>
</dbReference>
<keyword evidence="3" id="KW-0813">Transport</keyword>
<keyword evidence="4 7" id="KW-0812">Transmembrane</keyword>
<feature type="transmembrane region" description="Helical" evidence="7">
    <location>
        <begin position="284"/>
        <end position="305"/>
    </location>
</feature>
<gene>
    <name evidence="9" type="ORF">BU23DRAFT_524430</name>
</gene>
<evidence type="ECO:0000256" key="2">
    <source>
        <dbReference type="ARBA" id="ARBA00008335"/>
    </source>
</evidence>
<feature type="transmembrane region" description="Helical" evidence="7">
    <location>
        <begin position="79"/>
        <end position="98"/>
    </location>
</feature>
<organism evidence="9 10">
    <name type="scientific">Bimuria novae-zelandiae CBS 107.79</name>
    <dbReference type="NCBI Taxonomy" id="1447943"/>
    <lineage>
        <taxon>Eukaryota</taxon>
        <taxon>Fungi</taxon>
        <taxon>Dikarya</taxon>
        <taxon>Ascomycota</taxon>
        <taxon>Pezizomycotina</taxon>
        <taxon>Dothideomycetes</taxon>
        <taxon>Pleosporomycetidae</taxon>
        <taxon>Pleosporales</taxon>
        <taxon>Massarineae</taxon>
        <taxon>Didymosphaeriaceae</taxon>
        <taxon>Bimuria</taxon>
    </lineage>
</organism>
<evidence type="ECO:0000256" key="1">
    <source>
        <dbReference type="ARBA" id="ARBA00004127"/>
    </source>
</evidence>
<dbReference type="GO" id="GO:0016020">
    <property type="term" value="C:membrane"/>
    <property type="evidence" value="ECO:0007669"/>
    <property type="project" value="TreeGrafter"/>
</dbReference>
<evidence type="ECO:0000313" key="10">
    <source>
        <dbReference type="Proteomes" id="UP000800036"/>
    </source>
</evidence>
<dbReference type="Gene3D" id="1.20.1250.20">
    <property type="entry name" value="MFS general substrate transporter like domains"/>
    <property type="match status" value="2"/>
</dbReference>
<dbReference type="InterPro" id="IPR051788">
    <property type="entry name" value="MFS_Transporter"/>
</dbReference>
<dbReference type="InterPro" id="IPR011701">
    <property type="entry name" value="MFS"/>
</dbReference>
<dbReference type="PANTHER" id="PTHR23514">
    <property type="entry name" value="BYPASS OF STOP CODON PROTEIN 6"/>
    <property type="match status" value="1"/>
</dbReference>
<dbReference type="Proteomes" id="UP000800036">
    <property type="component" value="Unassembled WGS sequence"/>
</dbReference>
<evidence type="ECO:0000256" key="6">
    <source>
        <dbReference type="ARBA" id="ARBA00023136"/>
    </source>
</evidence>
<dbReference type="PROSITE" id="PS50850">
    <property type="entry name" value="MFS"/>
    <property type="match status" value="1"/>
</dbReference>
<protein>
    <submittedName>
        <fullName evidence="9">MFS general substrate transporter</fullName>
    </submittedName>
</protein>
<sequence length="438" mass="46517">MASPQATKTTRLLDAATEDVTNLPTAQDSDAAAKAFPLSRSVNFRIASTTFCFMVTGLFTASIGVLLAPISHHYGLTDLHVSFIFLCGPVGYVLASPSNASIHSLLGQRGIAVIGPVLHTLAAVGIAAHPPFPLVLVAFVVNAMGVGLVDGSWCAWAGGLERANVVSGLLHGSYSAGAAVGPFATGLWIARTARPWWEWYYVLAGVSILELIILMAAFRREDASRYRQSNNHMILEQSSTSSKEIFKHPGTWFSASYFLTYVGIEAAISGWVVSFMTRSRHASVSIASLSSSGFWGGMAVGRLTLGYMTDRIGVRRAAAMYLSCAIGLLLIFALVSSLIVSILAMMIAGFVMGPLFPSGVVVLSELLLRELHVAAVSFVASIGQIGAAALPFGIGAVVQGLGIGVFRWVILIFACIALFVWTIFSQLKPRGTARQTLD</sequence>
<feature type="transmembrane region" description="Helical" evidence="7">
    <location>
        <begin position="134"/>
        <end position="156"/>
    </location>
</feature>
<evidence type="ECO:0000256" key="4">
    <source>
        <dbReference type="ARBA" id="ARBA00022692"/>
    </source>
</evidence>
<dbReference type="GO" id="GO:0012505">
    <property type="term" value="C:endomembrane system"/>
    <property type="evidence" value="ECO:0007669"/>
    <property type="project" value="UniProtKB-SubCell"/>
</dbReference>
<keyword evidence="6 7" id="KW-0472">Membrane</keyword>
<comment type="similarity">
    <text evidence="2">Belongs to the major facilitator superfamily.</text>
</comment>
<name>A0A6A5VPJ5_9PLEO</name>
<evidence type="ECO:0000256" key="7">
    <source>
        <dbReference type="SAM" id="Phobius"/>
    </source>
</evidence>
<evidence type="ECO:0000256" key="3">
    <source>
        <dbReference type="ARBA" id="ARBA00022448"/>
    </source>
</evidence>
<comment type="subcellular location">
    <subcellularLocation>
        <location evidence="1">Endomembrane system</location>
        <topology evidence="1">Multi-pass membrane protein</topology>
    </subcellularLocation>
</comment>
<dbReference type="AlphaFoldDB" id="A0A6A5VPJ5"/>
<dbReference type="OrthoDB" id="413079at2759"/>
<proteinExistence type="inferred from homology"/>
<dbReference type="Pfam" id="PF07690">
    <property type="entry name" value="MFS_1"/>
    <property type="match status" value="1"/>
</dbReference>
<feature type="transmembrane region" description="Helical" evidence="7">
    <location>
        <begin position="375"/>
        <end position="399"/>
    </location>
</feature>
<dbReference type="EMBL" id="ML976659">
    <property type="protein sequence ID" value="KAF1978855.1"/>
    <property type="molecule type" value="Genomic_DNA"/>
</dbReference>
<keyword evidence="10" id="KW-1185">Reference proteome</keyword>
<evidence type="ECO:0000313" key="9">
    <source>
        <dbReference type="EMBL" id="KAF1978855.1"/>
    </source>
</evidence>
<reference evidence="9" key="1">
    <citation type="journal article" date="2020" name="Stud. Mycol.">
        <title>101 Dothideomycetes genomes: a test case for predicting lifestyles and emergence of pathogens.</title>
        <authorList>
            <person name="Haridas S."/>
            <person name="Albert R."/>
            <person name="Binder M."/>
            <person name="Bloem J."/>
            <person name="Labutti K."/>
            <person name="Salamov A."/>
            <person name="Andreopoulos B."/>
            <person name="Baker S."/>
            <person name="Barry K."/>
            <person name="Bills G."/>
            <person name="Bluhm B."/>
            <person name="Cannon C."/>
            <person name="Castanera R."/>
            <person name="Culley D."/>
            <person name="Daum C."/>
            <person name="Ezra D."/>
            <person name="Gonzalez J."/>
            <person name="Henrissat B."/>
            <person name="Kuo A."/>
            <person name="Liang C."/>
            <person name="Lipzen A."/>
            <person name="Lutzoni F."/>
            <person name="Magnuson J."/>
            <person name="Mondo S."/>
            <person name="Nolan M."/>
            <person name="Ohm R."/>
            <person name="Pangilinan J."/>
            <person name="Park H.-J."/>
            <person name="Ramirez L."/>
            <person name="Alfaro M."/>
            <person name="Sun H."/>
            <person name="Tritt A."/>
            <person name="Yoshinaga Y."/>
            <person name="Zwiers L.-H."/>
            <person name="Turgeon B."/>
            <person name="Goodwin S."/>
            <person name="Spatafora J."/>
            <person name="Crous P."/>
            <person name="Grigoriev I."/>
        </authorList>
    </citation>
    <scope>NUCLEOTIDE SEQUENCE</scope>
    <source>
        <strain evidence="9">CBS 107.79</strain>
    </source>
</reference>
<feature type="transmembrane region" description="Helical" evidence="7">
    <location>
        <begin position="405"/>
        <end position="424"/>
    </location>
</feature>
<feature type="domain" description="Major facilitator superfamily (MFS) profile" evidence="8">
    <location>
        <begin position="45"/>
        <end position="428"/>
    </location>
</feature>
<evidence type="ECO:0000256" key="5">
    <source>
        <dbReference type="ARBA" id="ARBA00022989"/>
    </source>
</evidence>
<feature type="transmembrane region" description="Helical" evidence="7">
    <location>
        <begin position="110"/>
        <end position="128"/>
    </location>
</feature>
<evidence type="ECO:0000259" key="8">
    <source>
        <dbReference type="PROSITE" id="PS50850"/>
    </source>
</evidence>
<dbReference type="InterPro" id="IPR036259">
    <property type="entry name" value="MFS_trans_sf"/>
</dbReference>